<dbReference type="AlphaFoldDB" id="A0A7S3CXQ4"/>
<dbReference type="EMBL" id="HBIB01003738">
    <property type="protein sequence ID" value="CAE0240228.1"/>
    <property type="molecule type" value="Transcribed_RNA"/>
</dbReference>
<feature type="compositionally biased region" description="Basic residues" evidence="1">
    <location>
        <begin position="275"/>
        <end position="289"/>
    </location>
</feature>
<accession>A0A7S3CXQ4</accession>
<protein>
    <submittedName>
        <fullName evidence="2">Uncharacterized protein</fullName>
    </submittedName>
</protein>
<feature type="region of interest" description="Disordered" evidence="1">
    <location>
        <begin position="71"/>
        <end position="96"/>
    </location>
</feature>
<evidence type="ECO:0000313" key="2">
    <source>
        <dbReference type="EMBL" id="CAE0240228.1"/>
    </source>
</evidence>
<sequence>MAETTDTVRERDVRRVVFDGRDIRCVKEYVFAVDLCNAIEGERSDWKQIIKEAGTETVHLTIVRQELDLSDDSEDVSDDDDSDEDGPVCFTTGAAPMNPLFKKRSEWREEKEDQRGNDGQKWVVGALNAEGVARVLYCSNRTHRVCQFLEEALEDVLGIRKFDSYFHGLERSLFFRNDPTMPKVPPQEVLKLPSGITIIGWLNSKEKMDILLRYVSQKNKITTVRNSHSYSEYSVSFREEQGVEAKKVTVMRRSGAGVKGSLVTMHAEKMVDTSKKRRKKKPTATRKRRRESDASSDEEHYIRIERRETPGRGVQDTVISSDLHRYCASELAKARKKAKCPPSTTLGVPDEYGILPQHTVLCIIYLALRSGSIIFRNGAFGRRARTPSVSSFKSSTEGSEKTWRLPWEEARQREELSGREAPQLSNSMKIIQNAVCYLVDMEELNHELIIPLLRQAEATVAAHPCISEGLEALNEIAVMGVKAMKRSHDQP</sequence>
<gene>
    <name evidence="2" type="ORF">PBIL07802_LOCUS2382</name>
</gene>
<organism evidence="2">
    <name type="scientific">Palpitomonas bilix</name>
    <dbReference type="NCBI Taxonomy" id="652834"/>
    <lineage>
        <taxon>Eukaryota</taxon>
        <taxon>Eukaryota incertae sedis</taxon>
    </lineage>
</organism>
<feature type="compositionally biased region" description="Acidic residues" evidence="1">
    <location>
        <begin position="71"/>
        <end position="86"/>
    </location>
</feature>
<evidence type="ECO:0000256" key="1">
    <source>
        <dbReference type="SAM" id="MobiDB-lite"/>
    </source>
</evidence>
<feature type="region of interest" description="Disordered" evidence="1">
    <location>
        <begin position="269"/>
        <end position="308"/>
    </location>
</feature>
<proteinExistence type="predicted"/>
<feature type="compositionally biased region" description="Basic and acidic residues" evidence="1">
    <location>
        <begin position="290"/>
        <end position="308"/>
    </location>
</feature>
<reference evidence="2" key="1">
    <citation type="submission" date="2021-01" db="EMBL/GenBank/DDBJ databases">
        <authorList>
            <person name="Corre E."/>
            <person name="Pelletier E."/>
            <person name="Niang G."/>
            <person name="Scheremetjew M."/>
            <person name="Finn R."/>
            <person name="Kale V."/>
            <person name="Holt S."/>
            <person name="Cochrane G."/>
            <person name="Meng A."/>
            <person name="Brown T."/>
            <person name="Cohen L."/>
        </authorList>
    </citation>
    <scope>NUCLEOTIDE SEQUENCE</scope>
    <source>
        <strain evidence="2">NIES-2562</strain>
    </source>
</reference>
<name>A0A7S3CXQ4_9EUKA</name>